<dbReference type="Proteomes" id="UP001465976">
    <property type="component" value="Unassembled WGS sequence"/>
</dbReference>
<organism evidence="5 6">
    <name type="scientific">Marasmius crinis-equi</name>
    <dbReference type="NCBI Taxonomy" id="585013"/>
    <lineage>
        <taxon>Eukaryota</taxon>
        <taxon>Fungi</taxon>
        <taxon>Dikarya</taxon>
        <taxon>Basidiomycota</taxon>
        <taxon>Agaricomycotina</taxon>
        <taxon>Agaricomycetes</taxon>
        <taxon>Agaricomycetidae</taxon>
        <taxon>Agaricales</taxon>
        <taxon>Marasmiineae</taxon>
        <taxon>Marasmiaceae</taxon>
        <taxon>Marasmius</taxon>
    </lineage>
</organism>
<comment type="caution">
    <text evidence="5">The sequence shown here is derived from an EMBL/GenBank/DDBJ whole genome shotgun (WGS) entry which is preliminary data.</text>
</comment>
<protein>
    <recommendedName>
        <fullName evidence="4">Yeast cell wall synthesis Kre9/Knh1-like N-terminal domain-containing protein</fullName>
    </recommendedName>
</protein>
<evidence type="ECO:0000259" key="4">
    <source>
        <dbReference type="Pfam" id="PF10342"/>
    </source>
</evidence>
<dbReference type="PANTHER" id="PTHR28154">
    <property type="entry name" value="CELL WALL SYNTHESIS PROTEIN KNH1-RELATED"/>
    <property type="match status" value="1"/>
</dbReference>
<keyword evidence="6" id="KW-1185">Reference proteome</keyword>
<evidence type="ECO:0000313" key="6">
    <source>
        <dbReference type="Proteomes" id="UP001465976"/>
    </source>
</evidence>
<evidence type="ECO:0000256" key="1">
    <source>
        <dbReference type="ARBA" id="ARBA00022729"/>
    </source>
</evidence>
<keyword evidence="1 3" id="KW-0732">Signal</keyword>
<dbReference type="InterPro" id="IPR045328">
    <property type="entry name" value="Kre9/Knh1"/>
</dbReference>
<gene>
    <name evidence="5" type="ORF">V5O48_011312</name>
</gene>
<feature type="region of interest" description="Disordered" evidence="2">
    <location>
        <begin position="147"/>
        <end position="206"/>
    </location>
</feature>
<dbReference type="Pfam" id="PF10342">
    <property type="entry name" value="Kre9_KNH"/>
    <property type="match status" value="1"/>
</dbReference>
<dbReference type="EMBL" id="JBAHYK010000896">
    <property type="protein sequence ID" value="KAL0570645.1"/>
    <property type="molecule type" value="Genomic_DNA"/>
</dbReference>
<name>A0ABR3F640_9AGAR</name>
<feature type="domain" description="Yeast cell wall synthesis Kre9/Knh1-like N-terminal" evidence="4">
    <location>
        <begin position="24"/>
        <end position="114"/>
    </location>
</feature>
<proteinExistence type="predicted"/>
<evidence type="ECO:0000256" key="3">
    <source>
        <dbReference type="SAM" id="SignalP"/>
    </source>
</evidence>
<reference evidence="5 6" key="1">
    <citation type="submission" date="2024-02" db="EMBL/GenBank/DDBJ databases">
        <title>A draft genome for the cacao thread blight pathogen Marasmius crinis-equi.</title>
        <authorList>
            <person name="Cohen S.P."/>
            <person name="Baruah I.K."/>
            <person name="Amoako-Attah I."/>
            <person name="Bukari Y."/>
            <person name="Meinhardt L.W."/>
            <person name="Bailey B.A."/>
        </authorList>
    </citation>
    <scope>NUCLEOTIDE SEQUENCE [LARGE SCALE GENOMIC DNA]</scope>
    <source>
        <strain evidence="5 6">GH-76</strain>
    </source>
</reference>
<feature type="chain" id="PRO_5046224102" description="Yeast cell wall synthesis Kre9/Knh1-like N-terminal domain-containing protein" evidence="3">
    <location>
        <begin position="19"/>
        <end position="233"/>
    </location>
</feature>
<evidence type="ECO:0000313" key="5">
    <source>
        <dbReference type="EMBL" id="KAL0570645.1"/>
    </source>
</evidence>
<accession>A0ABR3F640</accession>
<feature type="signal peptide" evidence="3">
    <location>
        <begin position="1"/>
        <end position="18"/>
    </location>
</feature>
<dbReference type="InterPro" id="IPR018466">
    <property type="entry name" value="Kre9/Knh1-like_N"/>
</dbReference>
<feature type="compositionally biased region" description="Low complexity" evidence="2">
    <location>
        <begin position="148"/>
        <end position="199"/>
    </location>
</feature>
<sequence>MLFFKTAILASFTSCAFATVFITSPTADTTFEAGKKATITWTDSKDAPAIAQWGNAKVSIHTGNANQQTQLQQLAASVDVSKINTIEFTPDASIGPNGNDYFIRVESLSLKDPKNPQFPALAFSAKFKLSGMTGKFSAEIQAQIDGQSTAPIGGSTSATGGSKTTSPASAATTPSLGSGTTSKPASTSGSASVAAASSSPTDNAGTRASGIPAAGFTIWTAVLGGVAAGALFL</sequence>
<evidence type="ECO:0000256" key="2">
    <source>
        <dbReference type="SAM" id="MobiDB-lite"/>
    </source>
</evidence>
<dbReference type="PANTHER" id="PTHR28154:SF1">
    <property type="entry name" value="CELL WALL SYNTHESIS PROTEIN KNH1-RELATED"/>
    <property type="match status" value="1"/>
</dbReference>